<evidence type="ECO:0000313" key="15">
    <source>
        <dbReference type="Proteomes" id="UP000472272"/>
    </source>
</evidence>
<evidence type="ECO:0000256" key="5">
    <source>
        <dbReference type="ARBA" id="ARBA00022679"/>
    </source>
</evidence>
<dbReference type="GO" id="GO:0046872">
    <property type="term" value="F:metal ion binding"/>
    <property type="evidence" value="ECO:0007669"/>
    <property type="project" value="UniProtKB-KW"/>
</dbReference>
<keyword evidence="7" id="KW-0547">Nucleotide-binding</keyword>
<keyword evidence="8 12" id="KW-0418">Kinase</keyword>
<evidence type="ECO:0000256" key="11">
    <source>
        <dbReference type="ARBA" id="ARBA00023152"/>
    </source>
</evidence>
<evidence type="ECO:0000256" key="1">
    <source>
        <dbReference type="ARBA" id="ARBA00001946"/>
    </source>
</evidence>
<dbReference type="FunFam" id="3.40.50.1260:FF:000031">
    <property type="entry name" value="Phosphoglycerate kinase 1"/>
    <property type="match status" value="1"/>
</dbReference>
<dbReference type="InterPro" id="IPR015824">
    <property type="entry name" value="Phosphoglycerate_kinase_N"/>
</dbReference>
<dbReference type="Ensembl" id="ENSPMRT00000029683.1">
    <property type="protein sequence ID" value="ENSPMRP00000027983.1"/>
    <property type="gene ID" value="ENSPMRG00000018058.1"/>
</dbReference>
<name>A0A670JSE8_PODMU</name>
<protein>
    <recommendedName>
        <fullName evidence="4 12">Phosphoglycerate kinase</fullName>
        <ecNumber evidence="4 12">2.7.2.3</ecNumber>
    </recommendedName>
</protein>
<keyword evidence="9" id="KW-0067">ATP-binding</keyword>
<dbReference type="PRINTS" id="PR00477">
    <property type="entry name" value="PHGLYCKINASE"/>
</dbReference>
<evidence type="ECO:0000256" key="3">
    <source>
        <dbReference type="ARBA" id="ARBA00008982"/>
    </source>
</evidence>
<dbReference type="GO" id="GO:0005829">
    <property type="term" value="C:cytosol"/>
    <property type="evidence" value="ECO:0007669"/>
    <property type="project" value="TreeGrafter"/>
</dbReference>
<dbReference type="SUPFAM" id="SSF53748">
    <property type="entry name" value="Phosphoglycerate kinase"/>
    <property type="match status" value="1"/>
</dbReference>
<evidence type="ECO:0000256" key="10">
    <source>
        <dbReference type="ARBA" id="ARBA00022842"/>
    </source>
</evidence>
<evidence type="ECO:0000256" key="13">
    <source>
        <dbReference type="RuleBase" id="RU000696"/>
    </source>
</evidence>
<proteinExistence type="inferred from homology"/>
<comment type="catalytic activity">
    <reaction evidence="12">
        <text>(2R)-3-phosphoglycerate + ATP = (2R)-3-phospho-glyceroyl phosphate + ADP</text>
        <dbReference type="Rhea" id="RHEA:14801"/>
        <dbReference type="ChEBI" id="CHEBI:30616"/>
        <dbReference type="ChEBI" id="CHEBI:57604"/>
        <dbReference type="ChEBI" id="CHEBI:58272"/>
        <dbReference type="ChEBI" id="CHEBI:456216"/>
        <dbReference type="EC" id="2.7.2.3"/>
    </reaction>
</comment>
<organism evidence="14 15">
    <name type="scientific">Podarcis muralis</name>
    <name type="common">Wall lizard</name>
    <name type="synonym">Lacerta muralis</name>
    <dbReference type="NCBI Taxonomy" id="64176"/>
    <lineage>
        <taxon>Eukaryota</taxon>
        <taxon>Metazoa</taxon>
        <taxon>Chordata</taxon>
        <taxon>Craniata</taxon>
        <taxon>Vertebrata</taxon>
        <taxon>Euteleostomi</taxon>
        <taxon>Lepidosauria</taxon>
        <taxon>Squamata</taxon>
        <taxon>Bifurcata</taxon>
        <taxon>Unidentata</taxon>
        <taxon>Episquamata</taxon>
        <taxon>Laterata</taxon>
        <taxon>Lacertibaenia</taxon>
        <taxon>Lacertidae</taxon>
        <taxon>Podarcis</taxon>
    </lineage>
</organism>
<evidence type="ECO:0000256" key="4">
    <source>
        <dbReference type="ARBA" id="ARBA00013061"/>
    </source>
</evidence>
<evidence type="ECO:0000256" key="2">
    <source>
        <dbReference type="ARBA" id="ARBA00004838"/>
    </source>
</evidence>
<accession>A0A670JSE8</accession>
<comment type="pathway">
    <text evidence="2 12">Carbohydrate degradation; glycolysis; pyruvate from D-glyceraldehyde 3-phosphate: step 2/5.</text>
</comment>
<dbReference type="GO" id="GO:0005524">
    <property type="term" value="F:ATP binding"/>
    <property type="evidence" value="ECO:0007669"/>
    <property type="project" value="UniProtKB-KW"/>
</dbReference>
<keyword evidence="5 12" id="KW-0808">Transferase</keyword>
<reference evidence="14" key="3">
    <citation type="submission" date="2025-09" db="UniProtKB">
        <authorList>
            <consortium name="Ensembl"/>
        </authorList>
    </citation>
    <scope>IDENTIFICATION</scope>
</reference>
<comment type="cofactor">
    <cofactor evidence="1">
        <name>Mg(2+)</name>
        <dbReference type="ChEBI" id="CHEBI:18420"/>
    </cofactor>
</comment>
<dbReference type="UniPathway" id="UPA00109">
    <property type="reaction ID" value="UER00185"/>
</dbReference>
<dbReference type="GO" id="GO:0004618">
    <property type="term" value="F:phosphoglycerate kinase activity"/>
    <property type="evidence" value="ECO:0007669"/>
    <property type="project" value="UniProtKB-EC"/>
</dbReference>
<sequence>MSVSTKLTLSRCEVDVKGKLVVMRVDFNVPMKDNKITNNQRTKAAVLSIKHCLDDGAKSDEPPGSAWWGREGKGRFKKKIKADSAKVAAFRVLLSKLGDVYIYDAFETAHRAHSVNLPHKAAGFLMKKKLEYFAKALENPEQPFPTILAGAKVQDKIQLFKNMLDQVNEMVIRRIKIVKDLMAKAEKNCVNITLPVDLITAGKFDENTNPGEATVDSGIPDGWMGLDCGPKSIKLLVEAVGRAKPIVWNDPVSVFEWDKFSKRTKALMDKLVEVTSKGTIIGGEDTATCCAKWGTEEKVSHVSTGVPSAVAALSNV</sequence>
<dbReference type="InterPro" id="IPR001576">
    <property type="entry name" value="Phosphoglycerate_kinase"/>
</dbReference>
<dbReference type="AlphaFoldDB" id="A0A670JSE8"/>
<dbReference type="EC" id="2.7.2.3" evidence="4 12"/>
<evidence type="ECO:0000256" key="8">
    <source>
        <dbReference type="ARBA" id="ARBA00022777"/>
    </source>
</evidence>
<dbReference type="PANTHER" id="PTHR11406">
    <property type="entry name" value="PHOSPHOGLYCERATE KINASE"/>
    <property type="match status" value="1"/>
</dbReference>
<reference evidence="14 15" key="1">
    <citation type="journal article" date="2019" name="Proc. Natl. Acad. Sci. U.S.A.">
        <title>Regulatory changes in pterin and carotenoid genes underlie balanced color polymorphisms in the wall lizard.</title>
        <authorList>
            <person name="Andrade P."/>
            <person name="Pinho C."/>
            <person name="Perez I de Lanuza G."/>
            <person name="Afonso S."/>
            <person name="Brejcha J."/>
            <person name="Rubin C.J."/>
            <person name="Wallerman O."/>
            <person name="Pereira P."/>
            <person name="Sabatino S.J."/>
            <person name="Bellati A."/>
            <person name="Pellitteri-Rosa D."/>
            <person name="Bosakova Z."/>
            <person name="Bunikis I."/>
            <person name="Carretero M.A."/>
            <person name="Feiner N."/>
            <person name="Marsik P."/>
            <person name="Pauperio F."/>
            <person name="Salvi D."/>
            <person name="Soler L."/>
            <person name="While G.M."/>
            <person name="Uller T."/>
            <person name="Font E."/>
            <person name="Andersson L."/>
            <person name="Carneiro M."/>
        </authorList>
    </citation>
    <scope>NUCLEOTIDE SEQUENCE</scope>
</reference>
<evidence type="ECO:0000256" key="12">
    <source>
        <dbReference type="RuleBase" id="RU000532"/>
    </source>
</evidence>
<dbReference type="GeneTree" id="ENSGT00390000008820"/>
<evidence type="ECO:0000256" key="9">
    <source>
        <dbReference type="ARBA" id="ARBA00022840"/>
    </source>
</evidence>
<dbReference type="OMA" id="SCAKEFK"/>
<dbReference type="Proteomes" id="UP000472272">
    <property type="component" value="Chromosome 17"/>
</dbReference>
<keyword evidence="11" id="KW-0324">Glycolysis</keyword>
<dbReference type="Pfam" id="PF00162">
    <property type="entry name" value="PGK"/>
    <property type="match status" value="3"/>
</dbReference>
<dbReference type="GO" id="GO:0006094">
    <property type="term" value="P:gluconeogenesis"/>
    <property type="evidence" value="ECO:0007669"/>
    <property type="project" value="TreeGrafter"/>
</dbReference>
<dbReference type="PANTHER" id="PTHR11406:SF0">
    <property type="entry name" value="PHOSPHOGLYCERATE KINASE"/>
    <property type="match status" value="1"/>
</dbReference>
<keyword evidence="15" id="KW-1185">Reference proteome</keyword>
<reference evidence="14" key="2">
    <citation type="submission" date="2025-08" db="UniProtKB">
        <authorList>
            <consortium name="Ensembl"/>
        </authorList>
    </citation>
    <scope>IDENTIFICATION</scope>
</reference>
<dbReference type="GO" id="GO:0006096">
    <property type="term" value="P:glycolytic process"/>
    <property type="evidence" value="ECO:0007669"/>
    <property type="project" value="UniProtKB-UniPathway"/>
</dbReference>
<evidence type="ECO:0000256" key="6">
    <source>
        <dbReference type="ARBA" id="ARBA00022723"/>
    </source>
</evidence>
<keyword evidence="10" id="KW-0460">Magnesium</keyword>
<dbReference type="InterPro" id="IPR036043">
    <property type="entry name" value="Phosphoglycerate_kinase_sf"/>
</dbReference>
<comment type="similarity">
    <text evidence="3 12">Belongs to the phosphoglycerate kinase family.</text>
</comment>
<evidence type="ECO:0000256" key="7">
    <source>
        <dbReference type="ARBA" id="ARBA00022741"/>
    </source>
</evidence>
<dbReference type="GO" id="GO:0043531">
    <property type="term" value="F:ADP binding"/>
    <property type="evidence" value="ECO:0007669"/>
    <property type="project" value="TreeGrafter"/>
</dbReference>
<dbReference type="Gene3D" id="3.40.50.1260">
    <property type="entry name" value="Phosphoglycerate kinase, N-terminal domain"/>
    <property type="match status" value="4"/>
</dbReference>
<comment type="subunit">
    <text evidence="13">Monomer.</text>
</comment>
<evidence type="ECO:0000313" key="14">
    <source>
        <dbReference type="Ensembl" id="ENSPMRP00000027983.1"/>
    </source>
</evidence>
<keyword evidence="6" id="KW-0479">Metal-binding</keyword>